<protein>
    <recommendedName>
        <fullName evidence="3">Antitoxin</fullName>
    </recommendedName>
</protein>
<evidence type="ECO:0008006" key="3">
    <source>
        <dbReference type="Google" id="ProtNLM"/>
    </source>
</evidence>
<comment type="caution">
    <text evidence="1">The sequence shown here is derived from an EMBL/GenBank/DDBJ whole genome shotgun (WGS) entry which is preliminary data.</text>
</comment>
<evidence type="ECO:0000313" key="2">
    <source>
        <dbReference type="Proteomes" id="UP000614410"/>
    </source>
</evidence>
<dbReference type="Proteomes" id="UP000614410">
    <property type="component" value="Unassembled WGS sequence"/>
</dbReference>
<reference evidence="1 2" key="1">
    <citation type="submission" date="2020-10" db="EMBL/GenBank/DDBJ databases">
        <title>Ca. Dormibacterota MAGs.</title>
        <authorList>
            <person name="Montgomery K."/>
        </authorList>
    </citation>
    <scope>NUCLEOTIDE SEQUENCE [LARGE SCALE GENOMIC DNA]</scope>
    <source>
        <strain evidence="1">Mitchell_Peninsula_5</strain>
    </source>
</reference>
<sequence>MTVPISALQRNAAVVVRRVAASGVAEEITDRGRVVAILAPPSRVEGLERLRQAGAVRPAKPGRLVDVIEAAGDVPDIGLMDALTEQRDTER</sequence>
<organism evidence="1 2">
    <name type="scientific">Candidatus Amunia macphersoniae</name>
    <dbReference type="NCBI Taxonomy" id="3127014"/>
    <lineage>
        <taxon>Bacteria</taxon>
        <taxon>Bacillati</taxon>
        <taxon>Candidatus Dormiibacterota</taxon>
        <taxon>Candidatus Dormibacteria</taxon>
        <taxon>Candidatus Aeolococcales</taxon>
        <taxon>Candidatus Aeolococcaceae</taxon>
        <taxon>Candidatus Amunia</taxon>
    </lineage>
</organism>
<gene>
    <name evidence="1" type="ORF">JF887_09660</name>
</gene>
<proteinExistence type="predicted"/>
<name>A0A934KFQ3_9BACT</name>
<dbReference type="EMBL" id="JAEKNN010000050">
    <property type="protein sequence ID" value="MBJ7609674.1"/>
    <property type="molecule type" value="Genomic_DNA"/>
</dbReference>
<dbReference type="AlphaFoldDB" id="A0A934KFQ3"/>
<accession>A0A934KFQ3</accession>
<evidence type="ECO:0000313" key="1">
    <source>
        <dbReference type="EMBL" id="MBJ7609674.1"/>
    </source>
</evidence>